<sequence>MKDERFGNADDVVFELNNNILHCIQAKASKTEKEMILSDFFKIPTKKNNSLLQKLYSSYNGLRKNFPNYLLRIEFVTNRVPSTSTRTLPKSENREISLASFYQYIWIPFKNNRISKEDILKDKINEQFIEKFSDHLRITSDELWEFFGHFNFIFGYLPIGSRSHYESQTIESYYNWYLENKKNPEIKGLISLEQFLKDLGISVITHPHDFPIEKSLYVSFPEVKNKIIQGITDLDNGYIFLSGGPNTGKSTFLEAEIHAGNIPNCIFFKYLCFRETSELSLRSRGDLTTFLGDLNNQIHMYIKNITSKNIREQFTYNLKKISIFGKEKRKKIVIIIDGIDHVTREELDKIDKPFTNFLLNPQSLPSNIIFLISGQNFQSISWYESSIDTKFCKNYEMQPFTIDQITSFLKKYYSFEEEIEFQVLQRLFNKTQGNPSYLKHICSNFEKLEDLNENTSNIDTQFLDFEKDWDELFEKYWRIYGFEDNLSFTNVAGLISRIFGPIDITWLRLWPERLEIEKFISIFGWCFKRYSNILLFDHNSFKNYLQKKSISVLGIKIEKEERDFFNKLAQKCEVAGSNSYYSWFKLRYLNNAGKIDEFKIERNFFVEQWMQGRNLSDIIEDLRLLLEYYINNKNVELTFRIIYVKLEFELRKEINKLDTSPDYIFLINPVFQEINDHTYYLVSVILNSLDISPSFKLDLILYLIDSFNLRDCKDLYLLINKYFKISKQNWIEIYHNPDYDENFTKKWLQVALFFNTNADIVIKEYNKFLVAKHKDYFHVGERARYYPILWIMGEFLIENSLFDSLKIIYNILNNIIEQDEWEIISNDNVLYKNKYQSKYLPSERENPFYIFFYLVFRESRVKGNEIFDNFLHENPQYNVLYSNSKIKSWKILNNKNELSEEALSNCFDYGFTVEKSYSFKGDIEIKNRLYLYKLLNDNYGINEEKLLLLFNKMYEKRNIGYRITKDWMKFQWEKVFFELANCIDKPYNNMEEAKPLTEVIEKLFEMLANPKNYIDAFGRRVMINFSLIINIVVEKTAKFQFLYHWFQNNLLKLFKNNVYMFGYFINQISALDSIKKHFNEVNDELLKFVIINAKRNYFSSISSDYWNLSSTIYNILKILSSIKATQPSFYKENLEFFLGYLEIVGFRMYPRKDWQLYSLVYLIKNLIPFIPKKDKSFIEDINWLVEMLNYAEIITERSEIYAVKELFHESIKNWDPDLGNQIYNRLNLQNIHPRDFGAHEKYEEIEILDTFIDDLTKVFSKPQEFLNSIKNFSKELSFEQKYYPKNFEKIIEKLEKRKECTFEGWTKIFEFLIKTGEDKSILSLDCSSFVIEFIKFYLTKIPSIPLNETDINDLELKIEIAKLEAPDYEFFSNSLENLYILDKEKCFKYGWQVISNLFVKLRKYVWYTTYRDFVTYTFLPKINVNNYLNFWNIYMKYLRNLFRIMELSNSD</sequence>
<evidence type="ECO:0000313" key="1">
    <source>
        <dbReference type="EMBL" id="KKN28469.1"/>
    </source>
</evidence>
<name>A0A0F9PE88_9ZZZZ</name>
<dbReference type="InterPro" id="IPR027417">
    <property type="entry name" value="P-loop_NTPase"/>
</dbReference>
<gene>
    <name evidence="1" type="ORF">LCGC14_0853980</name>
</gene>
<dbReference type="EMBL" id="LAZR01002560">
    <property type="protein sequence ID" value="KKN28469.1"/>
    <property type="molecule type" value="Genomic_DNA"/>
</dbReference>
<dbReference type="Gene3D" id="3.40.50.300">
    <property type="entry name" value="P-loop containing nucleotide triphosphate hydrolases"/>
    <property type="match status" value="1"/>
</dbReference>
<reference evidence="1" key="1">
    <citation type="journal article" date="2015" name="Nature">
        <title>Complex archaea that bridge the gap between prokaryotes and eukaryotes.</title>
        <authorList>
            <person name="Spang A."/>
            <person name="Saw J.H."/>
            <person name="Jorgensen S.L."/>
            <person name="Zaremba-Niedzwiedzka K."/>
            <person name="Martijn J."/>
            <person name="Lind A.E."/>
            <person name="van Eijk R."/>
            <person name="Schleper C."/>
            <person name="Guy L."/>
            <person name="Ettema T.J."/>
        </authorList>
    </citation>
    <scope>NUCLEOTIDE SEQUENCE</scope>
</reference>
<dbReference type="SUPFAM" id="SSF52540">
    <property type="entry name" value="P-loop containing nucleoside triphosphate hydrolases"/>
    <property type="match status" value="1"/>
</dbReference>
<proteinExistence type="predicted"/>
<protein>
    <recommendedName>
        <fullName evidence="2">NACHT domain-containing protein</fullName>
    </recommendedName>
</protein>
<evidence type="ECO:0008006" key="2">
    <source>
        <dbReference type="Google" id="ProtNLM"/>
    </source>
</evidence>
<organism evidence="1">
    <name type="scientific">marine sediment metagenome</name>
    <dbReference type="NCBI Taxonomy" id="412755"/>
    <lineage>
        <taxon>unclassified sequences</taxon>
        <taxon>metagenomes</taxon>
        <taxon>ecological metagenomes</taxon>
    </lineage>
</organism>
<comment type="caution">
    <text evidence="1">The sequence shown here is derived from an EMBL/GenBank/DDBJ whole genome shotgun (WGS) entry which is preliminary data.</text>
</comment>
<accession>A0A0F9PE88</accession>